<dbReference type="Proteomes" id="UP000824164">
    <property type="component" value="Unassembled WGS sequence"/>
</dbReference>
<reference evidence="3" key="2">
    <citation type="journal article" date="2021" name="PeerJ">
        <title>Extensive microbial diversity within the chicken gut microbiome revealed by metagenomics and culture.</title>
        <authorList>
            <person name="Gilroy R."/>
            <person name="Ravi A."/>
            <person name="Getino M."/>
            <person name="Pursley I."/>
            <person name="Horton D.L."/>
            <person name="Alikhan N.F."/>
            <person name="Baker D."/>
            <person name="Gharbi K."/>
            <person name="Hall N."/>
            <person name="Watson M."/>
            <person name="Adriaenssens E.M."/>
            <person name="Foster-Nyarko E."/>
            <person name="Jarju S."/>
            <person name="Secka A."/>
            <person name="Antonio M."/>
            <person name="Oren A."/>
            <person name="Chaudhuri R.R."/>
            <person name="La Ragione R."/>
            <person name="Hildebrand F."/>
            <person name="Pallen M.J."/>
        </authorList>
    </citation>
    <scope>NUCLEOTIDE SEQUENCE</scope>
    <source>
        <strain evidence="3">CHK187-14744</strain>
    </source>
</reference>
<dbReference type="AlphaFoldDB" id="A0A9D1HFX5"/>
<dbReference type="Pfam" id="PF05168">
    <property type="entry name" value="HEPN"/>
    <property type="match status" value="1"/>
</dbReference>
<evidence type="ECO:0000313" key="4">
    <source>
        <dbReference type="Proteomes" id="UP000824164"/>
    </source>
</evidence>
<reference evidence="3" key="1">
    <citation type="submission" date="2020-10" db="EMBL/GenBank/DDBJ databases">
        <authorList>
            <person name="Gilroy R."/>
        </authorList>
    </citation>
    <scope>NUCLEOTIDE SEQUENCE</scope>
    <source>
        <strain evidence="3">CHK187-14744</strain>
    </source>
</reference>
<gene>
    <name evidence="3" type="ORF">IAB63_02890</name>
</gene>
<evidence type="ECO:0000313" key="3">
    <source>
        <dbReference type="EMBL" id="HIU02184.1"/>
    </source>
</evidence>
<dbReference type="SUPFAM" id="SSF81593">
    <property type="entry name" value="Nucleotidyltransferase substrate binding subunit/domain"/>
    <property type="match status" value="1"/>
</dbReference>
<accession>A0A9D1HFX5</accession>
<feature type="domain" description="HEPN" evidence="2">
    <location>
        <begin position="18"/>
        <end position="130"/>
    </location>
</feature>
<dbReference type="PANTHER" id="PTHR36565:SF1">
    <property type="entry name" value="UPF0332 PROTEIN TM_1000"/>
    <property type="match status" value="1"/>
</dbReference>
<dbReference type="InterPro" id="IPR007842">
    <property type="entry name" value="HEPN_dom"/>
</dbReference>
<comment type="similarity">
    <text evidence="1">Belongs to the UPF0332 family.</text>
</comment>
<proteinExistence type="inferred from homology"/>
<name>A0A9D1HFX5_9FIRM</name>
<evidence type="ECO:0000259" key="2">
    <source>
        <dbReference type="Pfam" id="PF05168"/>
    </source>
</evidence>
<dbReference type="Gene3D" id="1.20.120.330">
    <property type="entry name" value="Nucleotidyltransferases domain 2"/>
    <property type="match status" value="1"/>
</dbReference>
<dbReference type="EMBL" id="DVLT01000019">
    <property type="protein sequence ID" value="HIU02184.1"/>
    <property type="molecule type" value="Genomic_DNA"/>
</dbReference>
<protein>
    <submittedName>
        <fullName evidence="3">HEPN domain-containing protein</fullName>
    </submittedName>
</protein>
<dbReference type="InterPro" id="IPR052226">
    <property type="entry name" value="UPF0332_toxin"/>
</dbReference>
<organism evidence="3 4">
    <name type="scientific">Candidatus Onthocola gallistercoris</name>
    <dbReference type="NCBI Taxonomy" id="2840876"/>
    <lineage>
        <taxon>Bacteria</taxon>
        <taxon>Bacillati</taxon>
        <taxon>Bacillota</taxon>
        <taxon>Bacilli</taxon>
        <taxon>Candidatus Onthocola</taxon>
    </lineage>
</organism>
<evidence type="ECO:0000256" key="1">
    <source>
        <dbReference type="ARBA" id="ARBA00038248"/>
    </source>
</evidence>
<comment type="caution">
    <text evidence="3">The sequence shown here is derived from an EMBL/GenBank/DDBJ whole genome shotgun (WGS) entry which is preliminary data.</text>
</comment>
<dbReference type="PANTHER" id="PTHR36565">
    <property type="entry name" value="UPF0332 PROTEIN TM_1000"/>
    <property type="match status" value="1"/>
</dbReference>
<sequence length="142" mass="16392">MGRPDGERGTRKDLVFYRLQTAKSDLKAAQILIDAEQYKGANNRAYYAIFHAINAIHAVKGKAYKRHKDAIGNFNKDYVKNGIFPREMGRKIGEAEEIRHASDYDDFYLASREESERQIETAEEFIKLAEAYCKNQFESEDC</sequence>